<keyword evidence="2" id="KW-0472">Membrane</keyword>
<dbReference type="EMBL" id="JAERWK010000010">
    <property type="protein sequence ID" value="MBM9467414.1"/>
    <property type="molecule type" value="Genomic_DNA"/>
</dbReference>
<keyword evidence="4" id="KW-1185">Reference proteome</keyword>
<feature type="transmembrane region" description="Helical" evidence="2">
    <location>
        <begin position="209"/>
        <end position="232"/>
    </location>
</feature>
<evidence type="ECO:0000313" key="3">
    <source>
        <dbReference type="EMBL" id="MBM9467414.1"/>
    </source>
</evidence>
<dbReference type="Proteomes" id="UP000663792">
    <property type="component" value="Unassembled WGS sequence"/>
</dbReference>
<keyword evidence="2" id="KW-0812">Transmembrane</keyword>
<gene>
    <name evidence="3" type="ORF">JL106_08990</name>
</gene>
<keyword evidence="2" id="KW-1133">Transmembrane helix</keyword>
<dbReference type="AlphaFoldDB" id="A0A938YFX8"/>
<feature type="compositionally biased region" description="Pro residues" evidence="1">
    <location>
        <begin position="77"/>
        <end position="86"/>
    </location>
</feature>
<feature type="compositionally biased region" description="Pro residues" evidence="1">
    <location>
        <begin position="133"/>
        <end position="172"/>
    </location>
</feature>
<protein>
    <submittedName>
        <fullName evidence="3">Uncharacterized protein</fullName>
    </submittedName>
</protein>
<organism evidence="3 4">
    <name type="scientific">Nakamurella leprariae</name>
    <dbReference type="NCBI Taxonomy" id="2803911"/>
    <lineage>
        <taxon>Bacteria</taxon>
        <taxon>Bacillati</taxon>
        <taxon>Actinomycetota</taxon>
        <taxon>Actinomycetes</taxon>
        <taxon>Nakamurellales</taxon>
        <taxon>Nakamurellaceae</taxon>
        <taxon>Nakamurella</taxon>
    </lineage>
</organism>
<evidence type="ECO:0000313" key="4">
    <source>
        <dbReference type="Proteomes" id="UP000663792"/>
    </source>
</evidence>
<accession>A0A938YFX8</accession>
<feature type="compositionally biased region" description="Low complexity" evidence="1">
    <location>
        <begin position="102"/>
        <end position="132"/>
    </location>
</feature>
<feature type="region of interest" description="Disordered" evidence="1">
    <location>
        <begin position="1"/>
        <end position="32"/>
    </location>
</feature>
<evidence type="ECO:0000256" key="2">
    <source>
        <dbReference type="SAM" id="Phobius"/>
    </source>
</evidence>
<comment type="caution">
    <text evidence="3">The sequence shown here is derived from an EMBL/GenBank/DDBJ whole genome shotgun (WGS) entry which is preliminary data.</text>
</comment>
<feature type="compositionally biased region" description="Low complexity" evidence="1">
    <location>
        <begin position="66"/>
        <end position="76"/>
    </location>
</feature>
<sequence>MTTAGTAPSRPVRRAPRSNVITDGAAAAYGPDGTADAVADVLTWEIFDDPTADPAPQRRGRSGSGAAVLPAPELVRPLPPPSPPSPQVGRSAGPASRPPAPTVAARRPPSSASGPIPRTGAAGRPAVPVSVRPAPPPAAHWTPPTLPPPPTGRAPNRPAPSVPTQHRPPPNRPAYRPATPSAPWVAPADQRAGSSARGTRPRKTGAQRAGGWIVLAVFLVIGFASGLLQQVINLLVDLLGG</sequence>
<dbReference type="RefSeq" id="WP_205260348.1">
    <property type="nucleotide sequence ID" value="NZ_JAERWK010000010.1"/>
</dbReference>
<reference evidence="3" key="1">
    <citation type="submission" date="2021-01" db="EMBL/GenBank/DDBJ databases">
        <title>YIM 132084 draft genome.</title>
        <authorList>
            <person name="An D."/>
        </authorList>
    </citation>
    <scope>NUCLEOTIDE SEQUENCE</scope>
    <source>
        <strain evidence="3">YIM 132084</strain>
    </source>
</reference>
<proteinExistence type="predicted"/>
<name>A0A938YFX8_9ACTN</name>
<evidence type="ECO:0000256" key="1">
    <source>
        <dbReference type="SAM" id="MobiDB-lite"/>
    </source>
</evidence>
<feature type="region of interest" description="Disordered" evidence="1">
    <location>
        <begin position="48"/>
        <end position="206"/>
    </location>
</feature>